<protein>
    <submittedName>
        <fullName evidence="1">Uncharacterized protein</fullName>
    </submittedName>
</protein>
<name>A0A8H5A350_FUSOX</name>
<comment type="caution">
    <text evidence="1">The sequence shown here is derived from an EMBL/GenBank/DDBJ whole genome shotgun (WGS) entry which is preliminary data.</text>
</comment>
<sequence>MVRLRSSALKRYVVNFVDHADIRNGDGDPIRFEMFHIPRARDADCAQHYRDELKARGDVFEQAREAEKA</sequence>
<accession>A0A8H5A350</accession>
<dbReference type="Proteomes" id="UP000558688">
    <property type="component" value="Unassembled WGS sequence"/>
</dbReference>
<evidence type="ECO:0000313" key="1">
    <source>
        <dbReference type="EMBL" id="KAF5257966.1"/>
    </source>
</evidence>
<evidence type="ECO:0000313" key="2">
    <source>
        <dbReference type="Proteomes" id="UP000558688"/>
    </source>
</evidence>
<gene>
    <name evidence="1" type="ORF">FOXYS1_11494</name>
</gene>
<proteinExistence type="predicted"/>
<reference evidence="1" key="1">
    <citation type="submission" date="2020-02" db="EMBL/GenBank/DDBJ databases">
        <title>Identification and distribution of gene clusters putatively required for synthesis of sphingolipid metabolism inhibitors in phylogenetically diverse species of the filamentous fungus Fusarium.</title>
        <authorList>
            <person name="Kim H.-S."/>
            <person name="Busman M."/>
            <person name="Brown D.W."/>
            <person name="Divon H."/>
            <person name="Uhlig S."/>
            <person name="Proctor R.H."/>
        </authorList>
    </citation>
    <scope>NUCLEOTIDE SEQUENCE [LARGE SCALE GENOMIC DNA]</scope>
    <source>
        <strain evidence="1">NRRL 39464</strain>
    </source>
</reference>
<dbReference type="EMBL" id="JAAFOW010002145">
    <property type="protein sequence ID" value="KAF5257966.1"/>
    <property type="molecule type" value="Genomic_DNA"/>
</dbReference>
<organism evidence="1 2">
    <name type="scientific">Fusarium oxysporum</name>
    <name type="common">Fusarium vascular wilt</name>
    <dbReference type="NCBI Taxonomy" id="5507"/>
    <lineage>
        <taxon>Eukaryota</taxon>
        <taxon>Fungi</taxon>
        <taxon>Dikarya</taxon>
        <taxon>Ascomycota</taxon>
        <taxon>Pezizomycotina</taxon>
        <taxon>Sordariomycetes</taxon>
        <taxon>Hypocreomycetidae</taxon>
        <taxon>Hypocreales</taxon>
        <taxon>Nectriaceae</taxon>
        <taxon>Fusarium</taxon>
        <taxon>Fusarium oxysporum species complex</taxon>
    </lineage>
</organism>
<dbReference type="AlphaFoldDB" id="A0A8H5A350"/>